<proteinExistence type="inferred from homology"/>
<evidence type="ECO:0000313" key="8">
    <source>
        <dbReference type="EMBL" id="MDQ0289538.1"/>
    </source>
</evidence>
<keyword evidence="9" id="KW-1185">Reference proteome</keyword>
<keyword evidence="6 7" id="KW-0234">DNA repair</keyword>
<protein>
    <recommendedName>
        <fullName evidence="6 7">DNA replication and repair protein RecF</fullName>
    </recommendedName>
</protein>
<keyword evidence="2 6" id="KW-0235">DNA replication</keyword>
<dbReference type="PROSITE" id="PS00618">
    <property type="entry name" value="RECF_2"/>
    <property type="match status" value="1"/>
</dbReference>
<dbReference type="PANTHER" id="PTHR32182">
    <property type="entry name" value="DNA REPLICATION AND REPAIR PROTEIN RECF"/>
    <property type="match status" value="1"/>
</dbReference>
<dbReference type="GO" id="GO:0006260">
    <property type="term" value="P:DNA replication"/>
    <property type="evidence" value="ECO:0007669"/>
    <property type="project" value="UniProtKB-UniRule"/>
</dbReference>
<dbReference type="AlphaFoldDB" id="A0AAE3VFX0"/>
<keyword evidence="1 6" id="KW-0963">Cytoplasm</keyword>
<dbReference type="InterPro" id="IPR001238">
    <property type="entry name" value="DNA-binding_RecF"/>
</dbReference>
<evidence type="ECO:0000256" key="6">
    <source>
        <dbReference type="HAMAP-Rule" id="MF_00365"/>
    </source>
</evidence>
<gene>
    <name evidence="6" type="primary">recF</name>
    <name evidence="8" type="ORF">J3R75_001645</name>
</gene>
<comment type="caution">
    <text evidence="8">The sequence shown here is derived from an EMBL/GenBank/DDBJ whole genome shotgun (WGS) entry which is preliminary data.</text>
</comment>
<dbReference type="GO" id="GO:0000731">
    <property type="term" value="P:DNA synthesis involved in DNA repair"/>
    <property type="evidence" value="ECO:0007669"/>
    <property type="project" value="TreeGrafter"/>
</dbReference>
<dbReference type="GO" id="GO:0003697">
    <property type="term" value="F:single-stranded DNA binding"/>
    <property type="evidence" value="ECO:0007669"/>
    <property type="project" value="UniProtKB-UniRule"/>
</dbReference>
<dbReference type="Gene3D" id="3.40.50.300">
    <property type="entry name" value="P-loop containing nucleotide triphosphate hydrolases"/>
    <property type="match status" value="1"/>
</dbReference>
<evidence type="ECO:0000256" key="2">
    <source>
        <dbReference type="ARBA" id="ARBA00022705"/>
    </source>
</evidence>
<dbReference type="Proteomes" id="UP001238163">
    <property type="component" value="Unassembled WGS sequence"/>
</dbReference>
<comment type="similarity">
    <text evidence="6 7">Belongs to the RecF family.</text>
</comment>
<dbReference type="Gene3D" id="1.20.1050.90">
    <property type="entry name" value="RecF/RecN/SMC, N-terminal domain"/>
    <property type="match status" value="1"/>
</dbReference>
<dbReference type="EMBL" id="JAUSVL010000001">
    <property type="protein sequence ID" value="MDQ0289538.1"/>
    <property type="molecule type" value="Genomic_DNA"/>
</dbReference>
<evidence type="ECO:0000256" key="1">
    <source>
        <dbReference type="ARBA" id="ARBA00022490"/>
    </source>
</evidence>
<name>A0AAE3VFX0_9BACT</name>
<dbReference type="PANTHER" id="PTHR32182:SF0">
    <property type="entry name" value="DNA REPLICATION AND REPAIR PROTEIN RECF"/>
    <property type="match status" value="1"/>
</dbReference>
<evidence type="ECO:0000256" key="4">
    <source>
        <dbReference type="ARBA" id="ARBA00022840"/>
    </source>
</evidence>
<dbReference type="GO" id="GO:0009432">
    <property type="term" value="P:SOS response"/>
    <property type="evidence" value="ECO:0007669"/>
    <property type="project" value="UniProtKB-UniRule"/>
</dbReference>
<dbReference type="HAMAP" id="MF_00365">
    <property type="entry name" value="RecF"/>
    <property type="match status" value="1"/>
</dbReference>
<dbReference type="PROSITE" id="PS00617">
    <property type="entry name" value="RECF_1"/>
    <property type="match status" value="1"/>
</dbReference>
<evidence type="ECO:0000313" key="9">
    <source>
        <dbReference type="Proteomes" id="UP001238163"/>
    </source>
</evidence>
<dbReference type="InterPro" id="IPR018078">
    <property type="entry name" value="DNA-binding_RecF_CS"/>
</dbReference>
<evidence type="ECO:0000256" key="5">
    <source>
        <dbReference type="ARBA" id="ARBA00023125"/>
    </source>
</evidence>
<dbReference type="InterPro" id="IPR027417">
    <property type="entry name" value="P-loop_NTPase"/>
</dbReference>
<dbReference type="InterPro" id="IPR042174">
    <property type="entry name" value="RecF_2"/>
</dbReference>
<comment type="subcellular location">
    <subcellularLocation>
        <location evidence="6 7">Cytoplasm</location>
    </subcellularLocation>
</comment>
<accession>A0AAE3VFX0</accession>
<keyword evidence="4 6" id="KW-0067">ATP-binding</keyword>
<organism evidence="8 9">
    <name type="scientific">Oligosphaera ethanolica</name>
    <dbReference type="NCBI Taxonomy" id="760260"/>
    <lineage>
        <taxon>Bacteria</taxon>
        <taxon>Pseudomonadati</taxon>
        <taxon>Lentisphaerota</taxon>
        <taxon>Oligosphaeria</taxon>
        <taxon>Oligosphaerales</taxon>
        <taxon>Oligosphaeraceae</taxon>
        <taxon>Oligosphaera</taxon>
    </lineage>
</organism>
<evidence type="ECO:0000256" key="7">
    <source>
        <dbReference type="RuleBase" id="RU000578"/>
    </source>
</evidence>
<keyword evidence="5 6" id="KW-0238">DNA-binding</keyword>
<dbReference type="NCBIfam" id="TIGR00611">
    <property type="entry name" value="recf"/>
    <property type="match status" value="1"/>
</dbReference>
<sequence>MNFLIGNNGQGKTNILEAVYYLALLRSFRTSVIDDLCQWPQNSFVLHGLLESAPNPPETLAVSYGSERRLLINDAPVYRASDFINRFLCVTFIPQDMDLVCGPPAQRRRFLDIAISQLDAGYLRHLQAYYEALKSRNAMLKAPDKFPPATIRAYDQVLVKHAVAIELARRNFAVSMNAILVEKSRQLFGEQQLVILKYLSRLGFFLESCEGDEEELTKAYSHGLQHGFERDLKSGTTNCGPHRAELNCLLDQKLLHKFGSQGEMRMASLAMRFALLELIRCRQNPDDVVILVDDVIGELDEQRRVNFINELSKSGQILFACTRIPREFTASAQVLKIRGGKIED</sequence>
<comment type="function">
    <text evidence="6 7">The RecF protein is involved in DNA metabolism; it is required for DNA replication and normal SOS inducibility. RecF binds preferentially to single-stranded, linear DNA. It also seems to bind ATP.</text>
</comment>
<evidence type="ECO:0000256" key="3">
    <source>
        <dbReference type="ARBA" id="ARBA00022741"/>
    </source>
</evidence>
<feature type="binding site" evidence="6">
    <location>
        <begin position="6"/>
        <end position="13"/>
    </location>
    <ligand>
        <name>ATP</name>
        <dbReference type="ChEBI" id="CHEBI:30616"/>
    </ligand>
</feature>
<keyword evidence="3 6" id="KW-0547">Nucleotide-binding</keyword>
<keyword evidence="6 7" id="KW-0227">DNA damage</keyword>
<dbReference type="GO" id="GO:0005737">
    <property type="term" value="C:cytoplasm"/>
    <property type="evidence" value="ECO:0007669"/>
    <property type="project" value="UniProtKB-SubCell"/>
</dbReference>
<reference evidence="8" key="1">
    <citation type="submission" date="2023-07" db="EMBL/GenBank/DDBJ databases">
        <title>Genomic Encyclopedia of Type Strains, Phase IV (KMG-IV): sequencing the most valuable type-strain genomes for metagenomic binning, comparative biology and taxonomic classification.</title>
        <authorList>
            <person name="Goeker M."/>
        </authorList>
    </citation>
    <scope>NUCLEOTIDE SEQUENCE</scope>
    <source>
        <strain evidence="8">DSM 24202</strain>
    </source>
</reference>
<dbReference type="GO" id="GO:0006302">
    <property type="term" value="P:double-strand break repair"/>
    <property type="evidence" value="ECO:0007669"/>
    <property type="project" value="TreeGrafter"/>
</dbReference>
<dbReference type="GO" id="GO:0005524">
    <property type="term" value="F:ATP binding"/>
    <property type="evidence" value="ECO:0007669"/>
    <property type="project" value="UniProtKB-UniRule"/>
</dbReference>
<keyword evidence="6 7" id="KW-0742">SOS response</keyword>
<dbReference type="SUPFAM" id="SSF52540">
    <property type="entry name" value="P-loop containing nucleoside triphosphate hydrolases"/>
    <property type="match status" value="1"/>
</dbReference>